<evidence type="ECO:0008006" key="3">
    <source>
        <dbReference type="Google" id="ProtNLM"/>
    </source>
</evidence>
<dbReference type="RefSeq" id="WP_047263755.1">
    <property type="nucleotide sequence ID" value="NZ_CP011543.1"/>
</dbReference>
<gene>
    <name evidence="1" type="ORF">CMUST_15645</name>
</gene>
<dbReference type="KEGG" id="cmv:CMUST_15645"/>
<keyword evidence="2" id="KW-1185">Reference proteome</keyword>
<dbReference type="EMBL" id="CP011543">
    <property type="protein sequence ID" value="AKK07418.1"/>
    <property type="molecule type" value="Genomic_DNA"/>
</dbReference>
<geneLocation type="plasmid" evidence="1 2">
    <name>pCmus45274</name>
</geneLocation>
<evidence type="ECO:0000313" key="1">
    <source>
        <dbReference type="EMBL" id="AKK07418.1"/>
    </source>
</evidence>
<dbReference type="AlphaFoldDB" id="A0A0G3H6E1"/>
<name>A0A0G3H6E1_9CORY</name>
<dbReference type="Proteomes" id="UP000035199">
    <property type="component" value="Plasmid pCmus45274"/>
</dbReference>
<dbReference type="OrthoDB" id="4546241at2"/>
<organism evidence="1 2">
    <name type="scientific">Corynebacterium mustelae</name>
    <dbReference type="NCBI Taxonomy" id="571915"/>
    <lineage>
        <taxon>Bacteria</taxon>
        <taxon>Bacillati</taxon>
        <taxon>Actinomycetota</taxon>
        <taxon>Actinomycetes</taxon>
        <taxon>Mycobacteriales</taxon>
        <taxon>Corynebacteriaceae</taxon>
        <taxon>Corynebacterium</taxon>
    </lineage>
</organism>
<sequence>MPIRHPVLSNLYANLADYQQVLFLDESYREPAKQSDKDGYYIIAGSVLTKDTLEGTRIRLQEIVGHNHFHTTEALQTTDGTHTVHALLDQCHQWEDKHLLVVKTRLGPGDDTEHARQQCLTALIRELDTNTRAIIFEKRQHNKDNNADQALIKKLRKTKVLSDQTRTVWVSPTDEKLLWLPDLVAMTYRRTITHTDDTSTFFESYLAQNTTVTILKEELKTIKTQETLGINLELLEEGDLTFHYDQPTPAAQNHDAQDISNVQITQEKNQESDLEN</sequence>
<evidence type="ECO:0000313" key="2">
    <source>
        <dbReference type="Proteomes" id="UP000035199"/>
    </source>
</evidence>
<reference evidence="2" key="2">
    <citation type="submission" date="2015-05" db="EMBL/GenBank/DDBJ databases">
        <title>Complete genome sequence of Corynebacterium mustelae DSM 45274, isolated from various tissues of a male ferret with lethal sepsis.</title>
        <authorList>
            <person name="Ruckert C."/>
            <person name="Albersmeier A."/>
            <person name="Winkler A."/>
            <person name="Tauch A."/>
        </authorList>
    </citation>
    <scope>NUCLEOTIDE SEQUENCE [LARGE SCALE GENOMIC DNA]</scope>
    <source>
        <strain evidence="2">DSM 45274</strain>
        <plasmid evidence="2">Plasmid pCmus45274</plasmid>
    </source>
</reference>
<protein>
    <recommendedName>
        <fullName evidence="3">DUF3800 family protein</fullName>
    </recommendedName>
</protein>
<dbReference type="PATRIC" id="fig|571915.4.peg.3359"/>
<keyword evidence="1" id="KW-0614">Plasmid</keyword>
<proteinExistence type="predicted"/>
<accession>A0A0G3H6E1</accession>
<reference evidence="1 2" key="1">
    <citation type="journal article" date="2015" name="Genome Announc.">
        <title>Complete Genome Sequence of the Type Strain Corynebacterium mustelae DSM 45274, Isolated from Various Tissues of a Male Ferret with Lethal Sepsis.</title>
        <authorList>
            <person name="Ruckert C."/>
            <person name="Eimer J."/>
            <person name="Winkler A."/>
            <person name="Tauch A."/>
        </authorList>
    </citation>
    <scope>NUCLEOTIDE SEQUENCE [LARGE SCALE GENOMIC DNA]</scope>
    <source>
        <strain evidence="1 2">DSM 45274</strain>
        <plasmid evidence="2">Plasmid pCmus45274</plasmid>
    </source>
</reference>